<keyword evidence="1" id="KW-0812">Transmembrane</keyword>
<dbReference type="AlphaFoldDB" id="A0A1H7ZDV3"/>
<keyword evidence="1" id="KW-1133">Transmembrane helix</keyword>
<reference evidence="2 3" key="1">
    <citation type="submission" date="2016-10" db="EMBL/GenBank/DDBJ databases">
        <authorList>
            <person name="de Groot N.N."/>
        </authorList>
    </citation>
    <scope>NUCLEOTIDE SEQUENCE [LARGE SCALE GENOMIC DNA]</scope>
    <source>
        <strain evidence="2 3">CGMCC 1.5070</strain>
    </source>
</reference>
<organism evidence="2 3">
    <name type="scientific">Hydrogenoanaerobacterium saccharovorans</name>
    <dbReference type="NCBI Taxonomy" id="474960"/>
    <lineage>
        <taxon>Bacteria</taxon>
        <taxon>Bacillati</taxon>
        <taxon>Bacillota</taxon>
        <taxon>Clostridia</taxon>
        <taxon>Eubacteriales</taxon>
        <taxon>Oscillospiraceae</taxon>
        <taxon>Hydrogenoanaerobacterium</taxon>
    </lineage>
</organism>
<feature type="transmembrane region" description="Helical" evidence="1">
    <location>
        <begin position="15"/>
        <end position="37"/>
    </location>
</feature>
<proteinExistence type="predicted"/>
<dbReference type="Proteomes" id="UP000199158">
    <property type="component" value="Unassembled WGS sequence"/>
</dbReference>
<evidence type="ECO:0000313" key="3">
    <source>
        <dbReference type="Proteomes" id="UP000199158"/>
    </source>
</evidence>
<evidence type="ECO:0000313" key="2">
    <source>
        <dbReference type="EMBL" id="SEM56516.1"/>
    </source>
</evidence>
<keyword evidence="3" id="KW-1185">Reference proteome</keyword>
<evidence type="ECO:0000256" key="1">
    <source>
        <dbReference type="SAM" id="Phobius"/>
    </source>
</evidence>
<dbReference type="RefSeq" id="WP_092751494.1">
    <property type="nucleotide sequence ID" value="NZ_FOCG01000001.1"/>
</dbReference>
<protein>
    <submittedName>
        <fullName evidence="2">Uncharacterized protein</fullName>
    </submittedName>
</protein>
<keyword evidence="1" id="KW-0472">Membrane</keyword>
<accession>A0A1H7ZDV3</accession>
<dbReference type="EMBL" id="FOCG01000001">
    <property type="protein sequence ID" value="SEM56516.1"/>
    <property type="molecule type" value="Genomic_DNA"/>
</dbReference>
<sequence length="80" mass="9161">MKHYRMKDKKGLTKWIMLAGMISTLVTIVTVLVSRVLEQRMILKITRCADSLQKALPAIEQASKLYIEANMAKEELIEPE</sequence>
<gene>
    <name evidence="2" type="ORF">SAMN05216180_0605</name>
</gene>
<name>A0A1H7ZDV3_9FIRM</name>